<gene>
    <name evidence="6" type="ORF">PMACD_LOCUS4187</name>
</gene>
<dbReference type="Gene3D" id="2.10.90.10">
    <property type="entry name" value="Cystine-knot cytokines"/>
    <property type="match status" value="1"/>
</dbReference>
<dbReference type="GO" id="GO:0045087">
    <property type="term" value="P:innate immune response"/>
    <property type="evidence" value="ECO:0007669"/>
    <property type="project" value="TreeGrafter"/>
</dbReference>
<name>A0A821PVL0_9NEOP</name>
<dbReference type="GO" id="GO:0021556">
    <property type="term" value="P:central nervous system formation"/>
    <property type="evidence" value="ECO:0007669"/>
    <property type="project" value="TreeGrafter"/>
</dbReference>
<dbReference type="GO" id="GO:0008083">
    <property type="term" value="F:growth factor activity"/>
    <property type="evidence" value="ECO:0007669"/>
    <property type="project" value="TreeGrafter"/>
</dbReference>
<keyword evidence="3" id="KW-0325">Glycoprotein</keyword>
<dbReference type="GO" id="GO:0005615">
    <property type="term" value="C:extracellular space"/>
    <property type="evidence" value="ECO:0007669"/>
    <property type="project" value="UniProtKB-ARBA"/>
</dbReference>
<dbReference type="InterPro" id="IPR032104">
    <property type="entry name" value="Spaetzle"/>
</dbReference>
<reference evidence="6" key="1">
    <citation type="submission" date="2021-02" db="EMBL/GenBank/DDBJ databases">
        <authorList>
            <person name="Steward A R."/>
        </authorList>
    </citation>
    <scope>NUCLEOTIDE SEQUENCE</scope>
</reference>
<dbReference type="Pfam" id="PF16077">
    <property type="entry name" value="Spaetzle"/>
    <property type="match status" value="1"/>
</dbReference>
<protein>
    <recommendedName>
        <fullName evidence="5">Spaetzle domain-containing protein</fullName>
    </recommendedName>
</protein>
<evidence type="ECO:0000259" key="5">
    <source>
        <dbReference type="Pfam" id="PF16077"/>
    </source>
</evidence>
<dbReference type="Proteomes" id="UP000663880">
    <property type="component" value="Unassembled WGS sequence"/>
</dbReference>
<dbReference type="AlphaFoldDB" id="A0A821PVL0"/>
<feature type="domain" description="Spaetzle" evidence="5">
    <location>
        <begin position="100"/>
        <end position="194"/>
    </location>
</feature>
<dbReference type="PANTHER" id="PTHR23199">
    <property type="entry name" value="NEUROTROPHIN 1-RELATED"/>
    <property type="match status" value="1"/>
</dbReference>
<sequence length="198" mass="22700">MINIHVMVILLLSFKQSFGLEVNITKKIPNSEGTLYSVHFERQLQFTIPDKCAKLDFCEVIPDFPDDEISKLIDLLIADNIHFNQDRESIFDGQDDQEINLCRSKSTFLQPKAVKVDDEWHLVLNSKNNMVQSFKGEKCMDGLKAPCSELVNFNRGFKGHCVQKYMERRVIVLSTNYEEVIALPQSLPSCCSCMAFLE</sequence>
<evidence type="ECO:0000256" key="4">
    <source>
        <dbReference type="SAM" id="SignalP"/>
    </source>
</evidence>
<evidence type="ECO:0000256" key="3">
    <source>
        <dbReference type="ARBA" id="ARBA00023180"/>
    </source>
</evidence>
<evidence type="ECO:0000256" key="1">
    <source>
        <dbReference type="ARBA" id="ARBA00022729"/>
    </source>
</evidence>
<keyword evidence="7" id="KW-1185">Reference proteome</keyword>
<evidence type="ECO:0000313" key="7">
    <source>
        <dbReference type="Proteomes" id="UP000663880"/>
    </source>
</evidence>
<dbReference type="InterPro" id="IPR052444">
    <property type="entry name" value="Spz/Toll_ligand-like"/>
</dbReference>
<proteinExistence type="predicted"/>
<dbReference type="GO" id="GO:0005121">
    <property type="term" value="F:Toll binding"/>
    <property type="evidence" value="ECO:0007669"/>
    <property type="project" value="TreeGrafter"/>
</dbReference>
<keyword evidence="2" id="KW-1015">Disulfide bond</keyword>
<dbReference type="SUPFAM" id="SSF57501">
    <property type="entry name" value="Cystine-knot cytokines"/>
    <property type="match status" value="1"/>
</dbReference>
<evidence type="ECO:0000313" key="6">
    <source>
        <dbReference type="EMBL" id="CAF4813505.1"/>
    </source>
</evidence>
<feature type="chain" id="PRO_5032677189" description="Spaetzle domain-containing protein" evidence="4">
    <location>
        <begin position="20"/>
        <end position="198"/>
    </location>
</feature>
<dbReference type="EMBL" id="CAJOBZ010000007">
    <property type="protein sequence ID" value="CAF4813505.1"/>
    <property type="molecule type" value="Genomic_DNA"/>
</dbReference>
<keyword evidence="1 4" id="KW-0732">Signal</keyword>
<organism evidence="6 7">
    <name type="scientific">Pieris macdunnoughi</name>
    <dbReference type="NCBI Taxonomy" id="345717"/>
    <lineage>
        <taxon>Eukaryota</taxon>
        <taxon>Metazoa</taxon>
        <taxon>Ecdysozoa</taxon>
        <taxon>Arthropoda</taxon>
        <taxon>Hexapoda</taxon>
        <taxon>Insecta</taxon>
        <taxon>Pterygota</taxon>
        <taxon>Neoptera</taxon>
        <taxon>Endopterygota</taxon>
        <taxon>Lepidoptera</taxon>
        <taxon>Glossata</taxon>
        <taxon>Ditrysia</taxon>
        <taxon>Papilionoidea</taxon>
        <taxon>Pieridae</taxon>
        <taxon>Pierinae</taxon>
        <taxon>Pieris</taxon>
    </lineage>
</organism>
<feature type="signal peptide" evidence="4">
    <location>
        <begin position="1"/>
        <end position="19"/>
    </location>
</feature>
<accession>A0A821PVL0</accession>
<dbReference type="PANTHER" id="PTHR23199:SF12">
    <property type="entry name" value="NEUROTROPHIN 1-RELATED"/>
    <property type="match status" value="1"/>
</dbReference>
<comment type="caution">
    <text evidence="6">The sequence shown here is derived from an EMBL/GenBank/DDBJ whole genome shotgun (WGS) entry which is preliminary data.</text>
</comment>
<evidence type="ECO:0000256" key="2">
    <source>
        <dbReference type="ARBA" id="ARBA00023157"/>
    </source>
</evidence>
<dbReference type="InterPro" id="IPR029034">
    <property type="entry name" value="Cystine-knot_cytokine"/>
</dbReference>
<dbReference type="OrthoDB" id="6359065at2759"/>